<gene>
    <name evidence="2" type="ORF">ThimaDRAFT_2097</name>
</gene>
<evidence type="ECO:0000313" key="2">
    <source>
        <dbReference type="EMBL" id="EGV18679.1"/>
    </source>
</evidence>
<keyword evidence="3" id="KW-1185">Reference proteome</keyword>
<evidence type="ECO:0000313" key="3">
    <source>
        <dbReference type="Proteomes" id="UP000005459"/>
    </source>
</evidence>
<organism evidence="2 3">
    <name type="scientific">Thiocapsa marina 5811</name>
    <dbReference type="NCBI Taxonomy" id="768671"/>
    <lineage>
        <taxon>Bacteria</taxon>
        <taxon>Pseudomonadati</taxon>
        <taxon>Pseudomonadota</taxon>
        <taxon>Gammaproteobacteria</taxon>
        <taxon>Chromatiales</taxon>
        <taxon>Chromatiaceae</taxon>
        <taxon>Thiocapsa</taxon>
    </lineage>
</organism>
<dbReference type="AlphaFoldDB" id="F9UB61"/>
<dbReference type="eggNOG" id="COG2067">
    <property type="taxonomic scope" value="Bacteria"/>
</dbReference>
<proteinExistence type="predicted"/>
<evidence type="ECO:0008006" key="4">
    <source>
        <dbReference type="Google" id="ProtNLM"/>
    </source>
</evidence>
<accession>F9UB61</accession>
<dbReference type="EMBL" id="AFWV01000006">
    <property type="protein sequence ID" value="EGV18679.1"/>
    <property type="molecule type" value="Genomic_DNA"/>
</dbReference>
<feature type="signal peptide" evidence="1">
    <location>
        <begin position="1"/>
        <end position="26"/>
    </location>
</feature>
<dbReference type="Proteomes" id="UP000005459">
    <property type="component" value="Unassembled WGS sequence"/>
</dbReference>
<feature type="chain" id="PRO_5003387675" description="Outer membrane protein beta-barrel domain-containing protein" evidence="1">
    <location>
        <begin position="27"/>
        <end position="277"/>
    </location>
</feature>
<name>F9UB61_9GAMM</name>
<sequence length="277" mass="30269">MRRIRRTLGSYVCACAALGLSNGAAAESGDGGWQFNLMPYLWFPAVTGSIDTNVEGLPGPLGGTPRQLEVSGTVNPDNYLSNLDMAFMLTGEARKGNWAILTDIIYADLGSQDTRIRNVTGPMGATPRVARDTKTDMNSIIWTFAGGYRVADEAPWSLDLIGGFRYLELNNDLTVDFTDERGRLLGSTKASMDQSNWDGIIGIRSEYSVRNTPWFVPFYADIGTGSSDLTWQALLGLGYRFDWGEATLAWRAIGYEFDGNDADLTLSGPALGVGFRW</sequence>
<dbReference type="STRING" id="768671.ThimaDRAFT_2097"/>
<reference evidence="2 3" key="1">
    <citation type="submission" date="2011-06" db="EMBL/GenBank/DDBJ databases">
        <title>The draft genome of Thiocapsa marina 5811.</title>
        <authorList>
            <consortium name="US DOE Joint Genome Institute (JGI-PGF)"/>
            <person name="Lucas S."/>
            <person name="Han J."/>
            <person name="Cheng J.-F."/>
            <person name="Goodwin L."/>
            <person name="Pitluck S."/>
            <person name="Peters L."/>
            <person name="Land M.L."/>
            <person name="Hauser L."/>
            <person name="Vogl K."/>
            <person name="Liu Z."/>
            <person name="Imhoff J."/>
            <person name="Thiel V."/>
            <person name="Frigaard N.-U."/>
            <person name="Bryant D."/>
            <person name="Woyke T.J."/>
        </authorList>
    </citation>
    <scope>NUCLEOTIDE SEQUENCE [LARGE SCALE GENOMIC DNA]</scope>
    <source>
        <strain evidence="2 3">5811</strain>
    </source>
</reference>
<keyword evidence="1" id="KW-0732">Signal</keyword>
<protein>
    <recommendedName>
        <fullName evidence="4">Outer membrane protein beta-barrel domain-containing protein</fullName>
    </recommendedName>
</protein>
<evidence type="ECO:0000256" key="1">
    <source>
        <dbReference type="SAM" id="SignalP"/>
    </source>
</evidence>